<dbReference type="Ensembl" id="ENSMMMT00000019022.1">
    <property type="protein sequence ID" value="ENSMMMP00000016702.1"/>
    <property type="gene ID" value="ENSMMMG00000014863.1"/>
</dbReference>
<evidence type="ECO:0000256" key="4">
    <source>
        <dbReference type="ARBA" id="ARBA00022892"/>
    </source>
</evidence>
<dbReference type="GO" id="GO:0005794">
    <property type="term" value="C:Golgi apparatus"/>
    <property type="evidence" value="ECO:0007669"/>
    <property type="project" value="UniProtKB-SubCell"/>
</dbReference>
<dbReference type="PANTHER" id="PTHR23249:SF15">
    <property type="entry name" value="TRAFFICKING PROTEIN PARTICLE COMPLEX SUBUNIT 4"/>
    <property type="match status" value="1"/>
</dbReference>
<evidence type="ECO:0000313" key="11">
    <source>
        <dbReference type="Proteomes" id="UP000694407"/>
    </source>
</evidence>
<dbReference type="SMART" id="SM01399">
    <property type="entry name" value="Sybindin"/>
    <property type="match status" value="1"/>
</dbReference>
<keyword evidence="3 9" id="KW-0256">Endoplasmic reticulum</keyword>
<dbReference type="InterPro" id="IPR007233">
    <property type="entry name" value="TRAPPC"/>
</dbReference>
<dbReference type="Proteomes" id="UP000694407">
    <property type="component" value="Unplaced"/>
</dbReference>
<dbReference type="GO" id="GO:0005783">
    <property type="term" value="C:endoplasmic reticulum"/>
    <property type="evidence" value="ECO:0007669"/>
    <property type="project" value="UniProtKB-SubCell"/>
</dbReference>
<dbReference type="AlphaFoldDB" id="A0A8C5ZMF2"/>
<reference evidence="10" key="2">
    <citation type="submission" date="2025-09" db="UniProtKB">
        <authorList>
            <consortium name="Ensembl"/>
        </authorList>
    </citation>
    <scope>IDENTIFICATION</scope>
</reference>
<evidence type="ECO:0000313" key="10">
    <source>
        <dbReference type="Ensembl" id="ENSMMMP00000016702.1"/>
    </source>
</evidence>
<evidence type="ECO:0000256" key="6">
    <source>
        <dbReference type="ARBA" id="ARBA00038179"/>
    </source>
</evidence>
<organism evidence="10 11">
    <name type="scientific">Marmota marmota marmota</name>
    <name type="common">Alpine marmot</name>
    <dbReference type="NCBI Taxonomy" id="9994"/>
    <lineage>
        <taxon>Eukaryota</taxon>
        <taxon>Metazoa</taxon>
        <taxon>Chordata</taxon>
        <taxon>Craniata</taxon>
        <taxon>Vertebrata</taxon>
        <taxon>Euteleostomi</taxon>
        <taxon>Mammalia</taxon>
        <taxon>Eutheria</taxon>
        <taxon>Euarchontoglires</taxon>
        <taxon>Glires</taxon>
        <taxon>Rodentia</taxon>
        <taxon>Sciuromorpha</taxon>
        <taxon>Sciuridae</taxon>
        <taxon>Xerinae</taxon>
        <taxon>Marmotini</taxon>
        <taxon>Marmota</taxon>
    </lineage>
</organism>
<accession>A0A8C5ZMF2</accession>
<evidence type="ECO:0000256" key="7">
    <source>
        <dbReference type="ARBA" id="ARBA00046052"/>
    </source>
</evidence>
<comment type="subcellular location">
    <subcellularLocation>
        <location evidence="9">Endoplasmic reticulum</location>
    </subcellularLocation>
    <subcellularLocation>
        <location evidence="9">Golgi apparatus</location>
        <location evidence="9">cis-Golgi network</location>
    </subcellularLocation>
    <subcellularLocation>
        <location evidence="1">Golgi apparatus</location>
    </subcellularLocation>
</comment>
<evidence type="ECO:0000256" key="2">
    <source>
        <dbReference type="ARBA" id="ARBA00022448"/>
    </source>
</evidence>
<proteinExistence type="inferred from homology"/>
<name>A0A8C5ZMF2_MARMA</name>
<evidence type="ECO:0000256" key="1">
    <source>
        <dbReference type="ARBA" id="ARBA00004555"/>
    </source>
</evidence>
<comment type="similarity">
    <text evidence="6">Belongs to the TRAPP small subunits family. TRAPPC4 subfamily.</text>
</comment>
<keyword evidence="5 9" id="KW-0333">Golgi apparatus</keyword>
<keyword evidence="2 9" id="KW-0813">Transport</keyword>
<evidence type="ECO:0000256" key="8">
    <source>
        <dbReference type="ARBA" id="ARBA00046941"/>
    </source>
</evidence>
<evidence type="ECO:0000256" key="5">
    <source>
        <dbReference type="ARBA" id="ARBA00023034"/>
    </source>
</evidence>
<evidence type="ECO:0000256" key="3">
    <source>
        <dbReference type="ARBA" id="ARBA00022824"/>
    </source>
</evidence>
<keyword evidence="11" id="KW-1185">Reference proteome</keyword>
<protein>
    <recommendedName>
        <fullName evidence="9">Trafficking protein particle complex subunit</fullName>
    </recommendedName>
</protein>
<dbReference type="Pfam" id="PF04099">
    <property type="entry name" value="Sybindin"/>
    <property type="match status" value="1"/>
</dbReference>
<comment type="function">
    <text evidence="7">Core component of the TRAPP complexes which has a function of guanine nucleotide exchange factor activity for Rab1 GTPase. Plays a role in vesicular transport from endoplasmic reticulum to Golgi and autophagy. May play a role in dendrite postsynaptic membrane trafficking.</text>
</comment>
<comment type="subunit">
    <text evidence="9">Part of the multisubunit transport protein particle (TRAPP) complex.</text>
</comment>
<dbReference type="PANTHER" id="PTHR23249">
    <property type="entry name" value="TRAFFICKING PROTEIN PARTICLE COMPLEX SUBUNIT"/>
    <property type="match status" value="1"/>
</dbReference>
<comment type="subunit">
    <text evidence="8">Component of the multisubunit TRAPP (transport protein particle) complex, which includes at least TRAPPC2, TRAPPC2L, TRAPPC3, TRAPPC3L, TRAPPC4, TRAPPC5, TRAPPC8, TRAPPC9, TRAPPC10, TRAPPC11 and TRAPPC12. Interacts with SDC2.</text>
</comment>
<dbReference type="SUPFAM" id="SSF64356">
    <property type="entry name" value="SNARE-like"/>
    <property type="match status" value="1"/>
</dbReference>
<dbReference type="GO" id="GO:0006888">
    <property type="term" value="P:endoplasmic reticulum to Golgi vesicle-mediated transport"/>
    <property type="evidence" value="ECO:0007669"/>
    <property type="project" value="UniProtKB-UniRule"/>
</dbReference>
<sequence>MYCTVHSNKLGILLFCKFEHNSKLCSRNFILFYLFLLVIHDMRSSCWPPCSTQIKFVVLADPGQAAIESHLQKIYEIYSDFSFKNPFYSLEMPIRCELFDQNGKLALEVAEKAETFGPESYVKSTMDPQILRDPASWVLLFPLQQIPAGLFLYLKMGGC</sequence>
<dbReference type="GO" id="GO:0030008">
    <property type="term" value="C:TRAPP complex"/>
    <property type="evidence" value="ECO:0007669"/>
    <property type="project" value="UniProtKB-UniRule"/>
</dbReference>
<reference evidence="10" key="1">
    <citation type="submission" date="2025-08" db="UniProtKB">
        <authorList>
            <consortium name="Ensembl"/>
        </authorList>
    </citation>
    <scope>IDENTIFICATION</scope>
</reference>
<dbReference type="Gene3D" id="3.30.450.70">
    <property type="match status" value="1"/>
</dbReference>
<keyword evidence="4 9" id="KW-0931">ER-Golgi transport</keyword>
<dbReference type="InterPro" id="IPR011012">
    <property type="entry name" value="Longin-like_dom_sf"/>
</dbReference>
<dbReference type="GeneTree" id="ENSGT00940000153761"/>
<evidence type="ECO:0000256" key="9">
    <source>
        <dbReference type="RuleBase" id="RU366065"/>
    </source>
</evidence>